<dbReference type="InterPro" id="IPR015943">
    <property type="entry name" value="WD40/YVTN_repeat-like_dom_sf"/>
</dbReference>
<reference evidence="4" key="2">
    <citation type="submission" date="2016-04" db="EMBL/GenBank/DDBJ databases">
        <title>First Complete Genome Sequence of a Subdivision 6 Acidobacterium.</title>
        <authorList>
            <person name="Huang S."/>
            <person name="Vieira S."/>
            <person name="Bunk B."/>
            <person name="Riedel T."/>
            <person name="Sproeer C."/>
            <person name="Overmann J."/>
        </authorList>
    </citation>
    <scope>NUCLEOTIDE SEQUENCE [LARGE SCALE GENOMIC DNA]</scope>
    <source>
        <strain evidence="4">DSM 100886 HEG_-6_39</strain>
    </source>
</reference>
<dbReference type="Gene3D" id="2.130.10.10">
    <property type="entry name" value="YVTN repeat-like/Quinoprotein amine dehydrogenase"/>
    <property type="match status" value="1"/>
</dbReference>
<dbReference type="EMBL" id="CP015136">
    <property type="protein sequence ID" value="AMY08828.1"/>
    <property type="molecule type" value="Genomic_DNA"/>
</dbReference>
<evidence type="ECO:0000313" key="4">
    <source>
        <dbReference type="Proteomes" id="UP000076079"/>
    </source>
</evidence>
<dbReference type="PANTHER" id="PTHR30344">
    <property type="entry name" value="6-PHOSPHOGLUCONOLACTONASE-RELATED"/>
    <property type="match status" value="1"/>
</dbReference>
<dbReference type="InterPro" id="IPR050282">
    <property type="entry name" value="Cycloisomerase_2"/>
</dbReference>
<dbReference type="PANTHER" id="PTHR30344:SF1">
    <property type="entry name" value="6-PHOSPHOGLUCONOLACTONASE"/>
    <property type="match status" value="1"/>
</dbReference>
<keyword evidence="3" id="KW-0378">Hydrolase</keyword>
<accession>A0A143PL59</accession>
<evidence type="ECO:0000256" key="2">
    <source>
        <dbReference type="ARBA" id="ARBA00022526"/>
    </source>
</evidence>
<proteinExistence type="inferred from homology"/>
<name>A0A143PL59_LUTPR</name>
<dbReference type="EC" id="3.1.1.31" evidence="3"/>
<dbReference type="Proteomes" id="UP000076079">
    <property type="component" value="Chromosome"/>
</dbReference>
<keyword evidence="2" id="KW-0119">Carbohydrate metabolism</keyword>
<gene>
    <name evidence="3" type="primary">pgl_1</name>
    <name evidence="3" type="ORF">LuPra_02034</name>
</gene>
<dbReference type="Pfam" id="PF10282">
    <property type="entry name" value="Lactonase"/>
    <property type="match status" value="1"/>
</dbReference>
<evidence type="ECO:0000256" key="1">
    <source>
        <dbReference type="ARBA" id="ARBA00005564"/>
    </source>
</evidence>
<comment type="similarity">
    <text evidence="1">Belongs to the cycloisomerase 2 family.</text>
</comment>
<dbReference type="FunFam" id="2.130.10.10:FF:000306">
    <property type="entry name" value="3-carboxymuconate cyclase"/>
    <property type="match status" value="1"/>
</dbReference>
<protein>
    <submittedName>
        <fullName evidence="3">6-phosphogluconolactonase</fullName>
        <ecNumber evidence="3">3.1.1.31</ecNumber>
    </submittedName>
</protein>
<dbReference type="InterPro" id="IPR011048">
    <property type="entry name" value="Haem_d1_sf"/>
</dbReference>
<dbReference type="PATRIC" id="fig|1813736.3.peg.2135"/>
<evidence type="ECO:0000313" key="3">
    <source>
        <dbReference type="EMBL" id="AMY08828.1"/>
    </source>
</evidence>
<dbReference type="GO" id="GO:0005829">
    <property type="term" value="C:cytosol"/>
    <property type="evidence" value="ECO:0007669"/>
    <property type="project" value="TreeGrafter"/>
</dbReference>
<dbReference type="KEGG" id="abac:LuPra_02034"/>
<sequence>MIARMLSTLPQRVGRRQVAALMLGLATSAVTMALARAQGPTGASNAMFVYFGTYTGEKSQGIYRARLDLAAGTVSEPELAATVTSPSFLALDPARRHLYAANEMGKFGDKPTGAVSGFAIDRATGALTLLNQESSGGSGPAHVSVDRKGHTVLVANYGGGSVASLPIGPDGRLGPAASVIVHEGSSVHPKRQTKPYAHSINMDTVNTFAYAADLGVDRIFIYRLDPTSSKLTPATPAYATMTPGSGPRHLSFHPSGKYAYVINELALTVTVFSRDAKSGALTEVQTISTLPAGQAADPAFSTAEVVVHPSGKFLYGSNRGHDSLVVFAIDDKTGKLTLVQHVPTQGSTPRGFGIDPTGRYLLAGNQRSDSVVVFRIDATSGRLTPTGQTLKVGSPVSVVFVPVT</sequence>
<organism evidence="3 4">
    <name type="scientific">Luteitalea pratensis</name>
    <dbReference type="NCBI Taxonomy" id="1855912"/>
    <lineage>
        <taxon>Bacteria</taxon>
        <taxon>Pseudomonadati</taxon>
        <taxon>Acidobacteriota</taxon>
        <taxon>Vicinamibacteria</taxon>
        <taxon>Vicinamibacterales</taxon>
        <taxon>Vicinamibacteraceae</taxon>
        <taxon>Luteitalea</taxon>
    </lineage>
</organism>
<dbReference type="GO" id="GO:0017057">
    <property type="term" value="F:6-phosphogluconolactonase activity"/>
    <property type="evidence" value="ECO:0007669"/>
    <property type="project" value="UniProtKB-EC"/>
</dbReference>
<dbReference type="STRING" id="1855912.LuPra_02034"/>
<dbReference type="InterPro" id="IPR019405">
    <property type="entry name" value="Lactonase_7-beta_prop"/>
</dbReference>
<dbReference type="SUPFAM" id="SSF51004">
    <property type="entry name" value="C-terminal (heme d1) domain of cytochrome cd1-nitrite reductase"/>
    <property type="match status" value="1"/>
</dbReference>
<dbReference type="AlphaFoldDB" id="A0A143PL59"/>
<keyword evidence="2" id="KW-0313">Glucose metabolism</keyword>
<reference evidence="3 4" key="1">
    <citation type="journal article" date="2016" name="Genome Announc.">
        <title>First Complete Genome Sequence of a Subdivision 6 Acidobacterium Strain.</title>
        <authorList>
            <person name="Huang S."/>
            <person name="Vieira S."/>
            <person name="Bunk B."/>
            <person name="Riedel T."/>
            <person name="Sproer C."/>
            <person name="Overmann J."/>
        </authorList>
    </citation>
    <scope>NUCLEOTIDE SEQUENCE [LARGE SCALE GENOMIC DNA]</scope>
    <source>
        <strain evidence="4">DSM 100886 HEG_-6_39</strain>
    </source>
</reference>
<keyword evidence="4" id="KW-1185">Reference proteome</keyword>
<dbReference type="GO" id="GO:0006006">
    <property type="term" value="P:glucose metabolic process"/>
    <property type="evidence" value="ECO:0007669"/>
    <property type="project" value="UniProtKB-KW"/>
</dbReference>